<organism evidence="7 8">
    <name type="scientific">Ureaplasma diversum</name>
    <dbReference type="NCBI Taxonomy" id="42094"/>
    <lineage>
        <taxon>Bacteria</taxon>
        <taxon>Bacillati</taxon>
        <taxon>Mycoplasmatota</taxon>
        <taxon>Mycoplasmoidales</taxon>
        <taxon>Mycoplasmoidaceae</taxon>
        <taxon>Ureaplasma</taxon>
    </lineage>
</organism>
<dbReference type="KEGG" id="ude:JM47_03775"/>
<keyword evidence="4" id="KW-0418">Kinase</keyword>
<dbReference type="GO" id="GO:0050515">
    <property type="term" value="F:4-(cytidine 5'-diphospho)-2-C-methyl-D-erythritol kinase activity"/>
    <property type="evidence" value="ECO:0007669"/>
    <property type="project" value="InterPro"/>
</dbReference>
<evidence type="ECO:0000256" key="3">
    <source>
        <dbReference type="ARBA" id="ARBA00022741"/>
    </source>
</evidence>
<evidence type="ECO:0000256" key="5">
    <source>
        <dbReference type="ARBA" id="ARBA00022840"/>
    </source>
</evidence>
<dbReference type="PANTHER" id="PTHR43527:SF2">
    <property type="entry name" value="4-DIPHOSPHOCYTIDYL-2-C-METHYL-D-ERYTHRITOL KINASE, CHLOROPLASTIC"/>
    <property type="match status" value="1"/>
</dbReference>
<dbReference type="AlphaFoldDB" id="A0A0C5S2J0"/>
<dbReference type="Gene3D" id="3.30.70.890">
    <property type="entry name" value="GHMP kinase, C-terminal domain"/>
    <property type="match status" value="1"/>
</dbReference>
<dbReference type="InterPro" id="IPR036554">
    <property type="entry name" value="GHMP_kinase_C_sf"/>
</dbReference>
<feature type="domain" description="GHMP kinase N-terminal" evidence="6">
    <location>
        <begin position="68"/>
        <end position="133"/>
    </location>
</feature>
<dbReference type="SUPFAM" id="SSF54211">
    <property type="entry name" value="Ribosomal protein S5 domain 2-like"/>
    <property type="match status" value="1"/>
</dbReference>
<dbReference type="GO" id="GO:0005524">
    <property type="term" value="F:ATP binding"/>
    <property type="evidence" value="ECO:0007669"/>
    <property type="project" value="UniProtKB-KW"/>
</dbReference>
<evidence type="ECO:0000313" key="7">
    <source>
        <dbReference type="EMBL" id="AJQ45640.1"/>
    </source>
</evidence>
<name>A0A0C5S2J0_9BACT</name>
<keyword evidence="2" id="KW-0808">Transferase</keyword>
<dbReference type="HOGENOM" id="CLU_053057_2_1_14"/>
<gene>
    <name evidence="7" type="ORF">JM47_03775</name>
</gene>
<keyword evidence="3" id="KW-0547">Nucleotide-binding</keyword>
<evidence type="ECO:0000256" key="4">
    <source>
        <dbReference type="ARBA" id="ARBA00022777"/>
    </source>
</evidence>
<keyword evidence="5" id="KW-0067">ATP-binding</keyword>
<evidence type="ECO:0000313" key="8">
    <source>
        <dbReference type="Proteomes" id="UP000032261"/>
    </source>
</evidence>
<reference evidence="7 8" key="1">
    <citation type="journal article" date="2015" name="Genome Announc.">
        <title>Genome Sequence of Ureaplasma diversum Strain ATCC 49782.</title>
        <authorList>
            <person name="Marques L.M."/>
            <person name="Guimaraes A.M."/>
            <person name="Martins H.B."/>
            <person name="Rezende I.S."/>
            <person name="Barbosa M.S."/>
            <person name="Campos G.B."/>
            <person name="do Nascimento N.C."/>
            <person name="Dos Santos A.P."/>
            <person name="Amorim A.T."/>
            <person name="Santos V.M."/>
            <person name="Messick J.B."/>
            <person name="Timenetsky J."/>
        </authorList>
    </citation>
    <scope>NUCLEOTIDE SEQUENCE [LARGE SCALE GENOMIC DNA]</scope>
    <source>
        <strain evidence="7 8">ATCC 49782</strain>
    </source>
</reference>
<dbReference type="PATRIC" id="fig|42094.4.peg.750"/>
<dbReference type="SUPFAM" id="SSF55060">
    <property type="entry name" value="GHMP Kinase, C-terminal domain"/>
    <property type="match status" value="1"/>
</dbReference>
<evidence type="ECO:0000259" key="6">
    <source>
        <dbReference type="Pfam" id="PF00288"/>
    </source>
</evidence>
<dbReference type="EMBL" id="CP009770">
    <property type="protein sequence ID" value="AJQ45640.1"/>
    <property type="molecule type" value="Genomic_DNA"/>
</dbReference>
<accession>A0A0C5S2J0</accession>
<dbReference type="PIRSF" id="PIRSF010376">
    <property type="entry name" value="IspE"/>
    <property type="match status" value="1"/>
</dbReference>
<dbReference type="InterPro" id="IPR004424">
    <property type="entry name" value="IspE"/>
</dbReference>
<evidence type="ECO:0000256" key="2">
    <source>
        <dbReference type="ARBA" id="ARBA00022679"/>
    </source>
</evidence>
<protein>
    <recommendedName>
        <fullName evidence="1">4-diphosphocytidyl-2-C-methyl-D-erythritol kinase</fullName>
    </recommendedName>
</protein>
<sequence length="255" mass="29498">MQVRAFAKVSLGLSVFKKQNNLKKHDFESIFLISDQLYDVVNVEINNIKRDSVHYFIDDKEIYVYSKLVYRVLDWLRKDYNLQNYYKINIHKKIPIGSGLGGGSSNAAAIMNAIAQIEQLNQFDLKQVAKLGSDIPFFLTNYKAGYIKGDGASVEEIILPDDFSFDLHLMNVNVNTKLVYQLFDSNSIHVIRNDFHKIINDLKKGSIQNVYNDLEDYCFKLYPNIQHQYQELKQKYEYVLLSGSGSTFVCYKKKG</sequence>
<dbReference type="InterPro" id="IPR006204">
    <property type="entry name" value="GHMP_kinase_N_dom"/>
</dbReference>
<proteinExistence type="predicted"/>
<dbReference type="Pfam" id="PF00288">
    <property type="entry name" value="GHMP_kinases_N"/>
    <property type="match status" value="1"/>
</dbReference>
<dbReference type="STRING" id="42094.JM47_03775"/>
<dbReference type="InterPro" id="IPR014721">
    <property type="entry name" value="Ribsml_uS5_D2-typ_fold_subgr"/>
</dbReference>
<dbReference type="GO" id="GO:0016114">
    <property type="term" value="P:terpenoid biosynthetic process"/>
    <property type="evidence" value="ECO:0007669"/>
    <property type="project" value="InterPro"/>
</dbReference>
<dbReference type="InterPro" id="IPR020568">
    <property type="entry name" value="Ribosomal_Su5_D2-typ_SF"/>
</dbReference>
<dbReference type="PANTHER" id="PTHR43527">
    <property type="entry name" value="4-DIPHOSPHOCYTIDYL-2-C-METHYL-D-ERYTHRITOL KINASE, CHLOROPLASTIC"/>
    <property type="match status" value="1"/>
</dbReference>
<dbReference type="Proteomes" id="UP000032261">
    <property type="component" value="Chromosome"/>
</dbReference>
<dbReference type="Gene3D" id="3.30.230.10">
    <property type="match status" value="1"/>
</dbReference>
<evidence type="ECO:0000256" key="1">
    <source>
        <dbReference type="ARBA" id="ARBA00017473"/>
    </source>
</evidence>
<dbReference type="RefSeq" id="WP_208895011.1">
    <property type="nucleotide sequence ID" value="NZ_CP009770.1"/>
</dbReference>